<keyword evidence="4" id="KW-1133">Transmembrane helix</keyword>
<proteinExistence type="inferred from homology"/>
<evidence type="ECO:0000313" key="8">
    <source>
        <dbReference type="EMBL" id="MQN01582.1"/>
    </source>
</evidence>
<accession>A0A6N7IZB0</accession>
<dbReference type="InterPro" id="IPR001972">
    <property type="entry name" value="Stomatin_HflK_fam"/>
</dbReference>
<dbReference type="PANTHER" id="PTHR43327">
    <property type="entry name" value="STOMATIN-LIKE PROTEIN 2, MITOCHONDRIAL"/>
    <property type="match status" value="1"/>
</dbReference>
<reference evidence="8" key="1">
    <citation type="journal article" date="2020" name="Appl. Environ. Microbiol.">
        <title>Medium-Chain Fatty Acid Synthesis by 'Candidatus Weimeria bifida' gen. nov., sp. nov., and 'Candidatus Pseudoramibacter fermentans' sp. nov.</title>
        <authorList>
            <person name="Scarborough M.J."/>
            <person name="Myers K.S."/>
            <person name="Donohue T.J."/>
            <person name="Noguera D.R."/>
        </authorList>
    </citation>
    <scope>NUCLEOTIDE SEQUENCE</scope>
    <source>
        <strain evidence="8">LCO1.1</strain>
    </source>
</reference>
<feature type="compositionally biased region" description="Acidic residues" evidence="6">
    <location>
        <begin position="339"/>
        <end position="352"/>
    </location>
</feature>
<keyword evidence="9" id="KW-1185">Reference proteome</keyword>
<protein>
    <submittedName>
        <fullName evidence="8">SPFH/Band 7/PHB domain protein</fullName>
    </submittedName>
</protein>
<evidence type="ECO:0000256" key="1">
    <source>
        <dbReference type="ARBA" id="ARBA00004167"/>
    </source>
</evidence>
<comment type="subcellular location">
    <subcellularLocation>
        <location evidence="1">Membrane</location>
        <topology evidence="1">Single-pass membrane protein</topology>
    </subcellularLocation>
</comment>
<evidence type="ECO:0000256" key="4">
    <source>
        <dbReference type="ARBA" id="ARBA00022989"/>
    </source>
</evidence>
<keyword evidence="3" id="KW-0812">Transmembrane</keyword>
<dbReference type="PROSITE" id="PS01270">
    <property type="entry name" value="BAND_7"/>
    <property type="match status" value="1"/>
</dbReference>
<dbReference type="Gene3D" id="3.30.479.30">
    <property type="entry name" value="Band 7 domain"/>
    <property type="match status" value="1"/>
</dbReference>
<dbReference type="FunFam" id="3.30.479.30:FF:000004">
    <property type="entry name" value="Putative membrane protease family, stomatin"/>
    <property type="match status" value="1"/>
</dbReference>
<dbReference type="InterPro" id="IPR036013">
    <property type="entry name" value="Band_7/SPFH_dom_sf"/>
</dbReference>
<evidence type="ECO:0000313" key="9">
    <source>
        <dbReference type="Proteomes" id="UP000460257"/>
    </source>
</evidence>
<dbReference type="InterPro" id="IPR001107">
    <property type="entry name" value="Band_7"/>
</dbReference>
<name>A0A6N7IZB0_9FIRM</name>
<comment type="caution">
    <text evidence="8">The sequence shown here is derived from an EMBL/GenBank/DDBJ whole genome shotgun (WGS) entry which is preliminary data.</text>
</comment>
<dbReference type="GO" id="GO:0005886">
    <property type="term" value="C:plasma membrane"/>
    <property type="evidence" value="ECO:0007669"/>
    <property type="project" value="UniProtKB-ARBA"/>
</dbReference>
<evidence type="ECO:0000259" key="7">
    <source>
        <dbReference type="SMART" id="SM00244"/>
    </source>
</evidence>
<feature type="region of interest" description="Disordered" evidence="6">
    <location>
        <begin position="303"/>
        <end position="352"/>
    </location>
</feature>
<dbReference type="EMBL" id="VOGC01000006">
    <property type="protein sequence ID" value="MQN01582.1"/>
    <property type="molecule type" value="Genomic_DNA"/>
</dbReference>
<evidence type="ECO:0000256" key="5">
    <source>
        <dbReference type="ARBA" id="ARBA00023136"/>
    </source>
</evidence>
<dbReference type="PRINTS" id="PR00721">
    <property type="entry name" value="STOMATIN"/>
</dbReference>
<dbReference type="AlphaFoldDB" id="A0A6N7IZB0"/>
<organism evidence="8 9">
    <name type="scientific">Candidatus Weimeria bifida</name>
    <dbReference type="NCBI Taxonomy" id="2599074"/>
    <lineage>
        <taxon>Bacteria</taxon>
        <taxon>Bacillati</taxon>
        <taxon>Bacillota</taxon>
        <taxon>Clostridia</taxon>
        <taxon>Lachnospirales</taxon>
        <taxon>Lachnospiraceae</taxon>
        <taxon>Candidatus Weimeria</taxon>
    </lineage>
</organism>
<dbReference type="GO" id="GO:0098552">
    <property type="term" value="C:side of membrane"/>
    <property type="evidence" value="ECO:0007669"/>
    <property type="project" value="UniProtKB-ARBA"/>
</dbReference>
<dbReference type="InterPro" id="IPR018080">
    <property type="entry name" value="Band_7/stomatin-like_CS"/>
</dbReference>
<gene>
    <name evidence="8" type="ORF">FRC54_06625</name>
</gene>
<evidence type="ECO:0000256" key="6">
    <source>
        <dbReference type="SAM" id="MobiDB-lite"/>
    </source>
</evidence>
<dbReference type="Proteomes" id="UP000460257">
    <property type="component" value="Unassembled WGS sequence"/>
</dbReference>
<dbReference type="InterPro" id="IPR050710">
    <property type="entry name" value="Band7/mec-2_domain"/>
</dbReference>
<dbReference type="Pfam" id="PF01145">
    <property type="entry name" value="Band_7"/>
    <property type="match status" value="1"/>
</dbReference>
<keyword evidence="5" id="KW-0472">Membrane</keyword>
<sequence length="352" mass="38896">MGIFFIVILIVVIIVLAATIKIVPESNETIVERLGKYNRTMHAGVNFKIPFVETVRSRVSLKERVLDFPPQPVITKDNVTMMIDSVVYMKVFDSKLYTYKISNPNQGVETLSATTLRNLVGALTFDETLTSRDTINAKLQTELDEATDEWGIKITRVEVKNIQPPKDIQEVMTKQMRAEREKRQAITEAEAHKQSVVTTAEGDKQAKVLAAQAEAEASVARAEGEAKATRLRADAEAYALKTLTETGVSPEILKLKGYEAIQGVANGNATKIFMPASLIDEVSNAEIFGEGLKSAFADASIKPKKAPDMSDPHMNIALSPRSDSKIHQQVARTSKAMENEEEADEENEENED</sequence>
<dbReference type="SMART" id="SM00244">
    <property type="entry name" value="PHB"/>
    <property type="match status" value="1"/>
</dbReference>
<dbReference type="CDD" id="cd08829">
    <property type="entry name" value="SPFH_paraslipin"/>
    <property type="match status" value="1"/>
</dbReference>
<dbReference type="PANTHER" id="PTHR43327:SF10">
    <property type="entry name" value="STOMATIN-LIKE PROTEIN 2, MITOCHONDRIAL"/>
    <property type="match status" value="1"/>
</dbReference>
<evidence type="ECO:0000256" key="3">
    <source>
        <dbReference type="ARBA" id="ARBA00022692"/>
    </source>
</evidence>
<dbReference type="SUPFAM" id="SSF117892">
    <property type="entry name" value="Band 7/SPFH domain"/>
    <property type="match status" value="1"/>
</dbReference>
<feature type="domain" description="Band 7" evidence="7">
    <location>
        <begin position="18"/>
        <end position="176"/>
    </location>
</feature>
<comment type="similarity">
    <text evidence="2">Belongs to the band 7/mec-2 family.</text>
</comment>
<evidence type="ECO:0000256" key="2">
    <source>
        <dbReference type="ARBA" id="ARBA00008164"/>
    </source>
</evidence>